<evidence type="ECO:0008006" key="6">
    <source>
        <dbReference type="Google" id="ProtNLM"/>
    </source>
</evidence>
<evidence type="ECO:0000313" key="5">
    <source>
        <dbReference type="Proteomes" id="UP000215545"/>
    </source>
</evidence>
<sequence>MPKFFIYVAAFMTTFLLVACMNNRDNTQQDNLAQNVTYDEQDQSDTATPDIGEEAANHITDLEEVKSATVLMTGQTAYTAINLTNKTKFYLVFLNDKPCLKPRFF</sequence>
<evidence type="ECO:0000313" key="3">
    <source>
        <dbReference type="EMBL" id="SIP95527.1"/>
    </source>
</evidence>
<dbReference type="EMBL" id="FTLX01000001">
    <property type="protein sequence ID" value="SIP95527.1"/>
    <property type="molecule type" value="Genomic_DNA"/>
</dbReference>
<dbReference type="RefSeq" id="WP_045849538.1">
    <property type="nucleotide sequence ID" value="NZ_FTLX01000001.1"/>
</dbReference>
<reference evidence="2" key="3">
    <citation type="submission" date="2017-03" db="EMBL/GenBank/DDBJ databases">
        <authorList>
            <person name="Dastager S.G."/>
            <person name="Neurgaonkar P.S."/>
            <person name="Dharne M.S."/>
        </authorList>
    </citation>
    <scope>NUCLEOTIDE SEQUENCE</scope>
    <source>
        <strain evidence="2">DSM 25145</strain>
    </source>
</reference>
<keyword evidence="5" id="KW-1185">Reference proteome</keyword>
<dbReference type="Proteomes" id="UP000186385">
    <property type="component" value="Unassembled WGS sequence"/>
</dbReference>
<keyword evidence="1" id="KW-0732">Signal</keyword>
<dbReference type="PROSITE" id="PS51257">
    <property type="entry name" value="PROKAR_LIPOPROTEIN"/>
    <property type="match status" value="1"/>
</dbReference>
<reference evidence="5" key="2">
    <citation type="submission" date="2017-03" db="EMBL/GenBank/DDBJ databases">
        <title>Bacillus sp. V-88(T) DSM27956, whole genome shotgun sequencing project.</title>
        <authorList>
            <person name="Dastager S.G."/>
            <person name="Neurgaonkar P.S."/>
            <person name="Dharne M.S."/>
        </authorList>
    </citation>
    <scope>NUCLEOTIDE SEQUENCE [LARGE SCALE GENOMIC DNA]</scope>
    <source>
        <strain evidence="5">DSM 25145</strain>
    </source>
</reference>
<evidence type="ECO:0000313" key="4">
    <source>
        <dbReference type="Proteomes" id="UP000186385"/>
    </source>
</evidence>
<reference evidence="3 4" key="1">
    <citation type="submission" date="2017-01" db="EMBL/GenBank/DDBJ databases">
        <authorList>
            <person name="Mah S.A."/>
            <person name="Swanson W.J."/>
            <person name="Moy G.W."/>
            <person name="Vacquier V.D."/>
        </authorList>
    </citation>
    <scope>NUCLEOTIDE SEQUENCE [LARGE SCALE GENOMIC DNA]</scope>
    <source>
        <strain evidence="3 4">NIO-1016</strain>
    </source>
</reference>
<dbReference type="OrthoDB" id="1707228at2"/>
<accession>A0A1N6NU19</accession>
<dbReference type="AlphaFoldDB" id="A0A1N6NU19"/>
<proteinExistence type="predicted"/>
<organism evidence="3 4">
    <name type="scientific">Domibacillus enclensis</name>
    <dbReference type="NCBI Taxonomy" id="1017273"/>
    <lineage>
        <taxon>Bacteria</taxon>
        <taxon>Bacillati</taxon>
        <taxon>Bacillota</taxon>
        <taxon>Bacilli</taxon>
        <taxon>Bacillales</taxon>
        <taxon>Bacillaceae</taxon>
        <taxon>Domibacillus</taxon>
    </lineage>
</organism>
<evidence type="ECO:0000256" key="1">
    <source>
        <dbReference type="SAM" id="SignalP"/>
    </source>
</evidence>
<dbReference type="Pfam" id="PF09580">
    <property type="entry name" value="Spore_YhcN_YlaJ"/>
    <property type="match status" value="1"/>
</dbReference>
<feature type="chain" id="PRO_5038837934" description="Lipoprotein" evidence="1">
    <location>
        <begin position="20"/>
        <end position="105"/>
    </location>
</feature>
<dbReference type="InterPro" id="IPR019076">
    <property type="entry name" value="Spore_lipoprot_YhcN/YlaJ-like"/>
</dbReference>
<feature type="signal peptide" evidence="1">
    <location>
        <begin position="1"/>
        <end position="19"/>
    </location>
</feature>
<dbReference type="Proteomes" id="UP000215545">
    <property type="component" value="Unassembled WGS sequence"/>
</dbReference>
<gene>
    <name evidence="2" type="ORF">B1B05_01295</name>
    <name evidence="3" type="ORF">SAMN05443094_101272</name>
</gene>
<name>A0A1N6NU19_9BACI</name>
<protein>
    <recommendedName>
        <fullName evidence="6">Lipoprotein</fullName>
    </recommendedName>
</protein>
<dbReference type="EMBL" id="MWSK01000001">
    <property type="protein sequence ID" value="OXS80144.1"/>
    <property type="molecule type" value="Genomic_DNA"/>
</dbReference>
<evidence type="ECO:0000313" key="2">
    <source>
        <dbReference type="EMBL" id="OXS80144.1"/>
    </source>
</evidence>